<accession>A0A371IK17</accession>
<name>A0A371IK17_9FIRM</name>
<protein>
    <recommendedName>
        <fullName evidence="2 4">Glutamate dehydrogenase</fullName>
    </recommendedName>
</protein>
<dbReference type="InterPro" id="IPR036291">
    <property type="entry name" value="NAD(P)-bd_dom_sf"/>
</dbReference>
<evidence type="ECO:0000313" key="13">
    <source>
        <dbReference type="Proteomes" id="UP000319424"/>
    </source>
</evidence>
<evidence type="ECO:0000256" key="7">
    <source>
        <dbReference type="PIRSR" id="PIRSR000185-3"/>
    </source>
</evidence>
<dbReference type="EMBL" id="MBEW02000019">
    <property type="protein sequence ID" value="RDY20842.1"/>
    <property type="molecule type" value="Genomic_DNA"/>
</dbReference>
<dbReference type="Gene3D" id="3.40.50.10860">
    <property type="entry name" value="Leucine Dehydrogenase, chain A, domain 1"/>
    <property type="match status" value="1"/>
</dbReference>
<dbReference type="AlphaFoldDB" id="A0A371IK17"/>
<reference evidence="10" key="2">
    <citation type="submission" date="2018-07" db="EMBL/GenBank/DDBJ databases">
        <authorList>
            <person name="Quirk P.G."/>
            <person name="Krulwich T.A."/>
        </authorList>
    </citation>
    <scope>NUCLEOTIDE SEQUENCE</scope>
    <source>
        <strain evidence="10">CCRI-22567</strain>
    </source>
</reference>
<dbReference type="Proteomes" id="UP000319424">
    <property type="component" value="Unassembled WGS sequence"/>
</dbReference>
<dbReference type="InterPro" id="IPR006097">
    <property type="entry name" value="Glu/Leu/Phe/Val/Trp_DH_dimer"/>
</dbReference>
<evidence type="ECO:0000313" key="10">
    <source>
        <dbReference type="EMBL" id="RDY20842.1"/>
    </source>
</evidence>
<dbReference type="PRINTS" id="PR00082">
    <property type="entry name" value="GLFDHDRGNASE"/>
</dbReference>
<evidence type="ECO:0000313" key="12">
    <source>
        <dbReference type="Proteomes" id="UP000093352"/>
    </source>
</evidence>
<feature type="binding site" evidence="6">
    <location>
        <position position="95"/>
    </location>
    <ligand>
        <name>substrate</name>
    </ligand>
</feature>
<dbReference type="OrthoDB" id="9803297at2"/>
<keyword evidence="3 4" id="KW-0560">Oxidoreductase</keyword>
<dbReference type="SUPFAM" id="SSF53223">
    <property type="entry name" value="Aminoacid dehydrogenase-like, N-terminal domain"/>
    <property type="match status" value="1"/>
</dbReference>
<reference evidence="11 13" key="3">
    <citation type="submission" date="2019-07" db="EMBL/GenBank/DDBJ databases">
        <title>Criibacterium bergeronii gen. nov., sp. nov. isolated from human clinical samples.</title>
        <authorList>
            <person name="Maheux A.F."/>
            <person name="Boudreau D.K."/>
            <person name="Berube E."/>
            <person name="Brodeur S."/>
            <person name="Bernard K.A."/>
            <person name="Abed J.Y."/>
            <person name="Ducrey E."/>
            <person name="Guay E.F."/>
            <person name="Raymond F."/>
            <person name="Corbeil J."/>
            <person name="Domingo M.-C."/>
            <person name="Roy P.H."/>
            <person name="Boissinot M."/>
            <person name="Tocheva E.I."/>
            <person name="Omar R.F."/>
        </authorList>
    </citation>
    <scope>NUCLEOTIDE SEQUENCE [LARGE SCALE GENOMIC DNA]</scope>
    <source>
        <strain evidence="11 13">CCRI-24246</strain>
    </source>
</reference>
<feature type="site" description="Important for catalysis" evidence="7">
    <location>
        <position position="147"/>
    </location>
</feature>
<dbReference type="InterPro" id="IPR006096">
    <property type="entry name" value="Glu/Leu/Phe/Val/Trp_DH_C"/>
</dbReference>
<gene>
    <name evidence="10" type="ORF">BBG48_008075</name>
    <name evidence="11" type="ORF">FL857_07140</name>
</gene>
<dbReference type="PANTHER" id="PTHR11606">
    <property type="entry name" value="GLUTAMATE DEHYDROGENASE"/>
    <property type="match status" value="1"/>
</dbReference>
<evidence type="ECO:0000313" key="11">
    <source>
        <dbReference type="EMBL" id="TRW25572.1"/>
    </source>
</evidence>
<sequence>MAKETLNPLENSQNQLKSACDLLGLDAKYFEVLKEPQRMIEITIPVKMDDGSVKVFKGYRSAHSSAVGPSKGGVRFHQNVNADEVKALSLWMTFKCGIVGIPYGGGKGGICVDPHELSKGELERLSRGYIRGLYKYLGEKIDIPAPDVNTNGQIMSWMVDEYVKLNGDRMEVGVITGKPPAFLGSLGRNEATGFGVAVISREFAKKHGVDFKSAKVSVQGFGNVGQYTVKNIERQGATVVAVAEFDRATKKTFALYNESGIKYADLAKYKEEKGTVLGFPGAKEITLDEFWALSVDILVPAAMENAITDENQDKVKAKIICEAANGPITNDAAEKLLARGIDICPDVLTNSGGVLVSYYEWVQNIYGYYWTEAEVEEKQEADMMKAFNNVWTTKEQYNAKNMRDAAFAYSVKKVAEAMDLRGWV</sequence>
<dbReference type="InterPro" id="IPR033524">
    <property type="entry name" value="Glu/Leu/Phe/Val_DH_AS"/>
</dbReference>
<dbReference type="InterPro" id="IPR046346">
    <property type="entry name" value="Aminoacid_DH-like_N_sf"/>
</dbReference>
<dbReference type="GO" id="GO:0000166">
    <property type="term" value="F:nucleotide binding"/>
    <property type="evidence" value="ECO:0007669"/>
    <property type="project" value="UniProtKB-KW"/>
</dbReference>
<dbReference type="PANTHER" id="PTHR11606:SF13">
    <property type="entry name" value="GLUTAMATE DEHYDROGENASE 1, MITOCHONDRIAL"/>
    <property type="match status" value="1"/>
</dbReference>
<dbReference type="FunFam" id="3.40.50.10860:FF:000003">
    <property type="entry name" value="Glutamate dehydrogenase"/>
    <property type="match status" value="1"/>
</dbReference>
<dbReference type="Pfam" id="PF00208">
    <property type="entry name" value="ELFV_dehydrog"/>
    <property type="match status" value="1"/>
</dbReference>
<keyword evidence="6" id="KW-0547">Nucleotide-binding</keyword>
<proteinExistence type="inferred from homology"/>
<feature type="domain" description="Glutamate/phenylalanine/leucine/valine/L-tryptophan dehydrogenase C-terminal" evidence="9">
    <location>
        <begin position="185"/>
        <end position="422"/>
    </location>
</feature>
<dbReference type="CDD" id="cd01076">
    <property type="entry name" value="NAD_bind_1_Glu_DH"/>
    <property type="match status" value="1"/>
</dbReference>
<evidence type="ECO:0000256" key="5">
    <source>
        <dbReference type="PIRSR" id="PIRSR000185-1"/>
    </source>
</evidence>
<comment type="similarity">
    <text evidence="1 4 8">Belongs to the Glu/Leu/Phe/Val dehydrogenases family.</text>
</comment>
<evidence type="ECO:0000256" key="8">
    <source>
        <dbReference type="RuleBase" id="RU004417"/>
    </source>
</evidence>
<organism evidence="10 12">
    <name type="scientific">Criibacterium bergeronii</name>
    <dbReference type="NCBI Taxonomy" id="1871336"/>
    <lineage>
        <taxon>Bacteria</taxon>
        <taxon>Bacillati</taxon>
        <taxon>Bacillota</taxon>
        <taxon>Clostridia</taxon>
        <taxon>Peptostreptococcales</taxon>
        <taxon>Filifactoraceae</taxon>
        <taxon>Criibacterium</taxon>
    </lineage>
</organism>
<comment type="caution">
    <text evidence="10">The sequence shown here is derived from an EMBL/GenBank/DDBJ whole genome shotgun (WGS) entry which is preliminary data.</text>
</comment>
<dbReference type="EMBL" id="VJXW01000009">
    <property type="protein sequence ID" value="TRW25572.1"/>
    <property type="molecule type" value="Genomic_DNA"/>
</dbReference>
<feature type="active site" description="Proton donor" evidence="5">
    <location>
        <position position="107"/>
    </location>
</feature>
<dbReference type="GO" id="GO:0006538">
    <property type="term" value="P:L-glutamate catabolic process"/>
    <property type="evidence" value="ECO:0007669"/>
    <property type="project" value="TreeGrafter"/>
</dbReference>
<dbReference type="SUPFAM" id="SSF51735">
    <property type="entry name" value="NAD(P)-binding Rossmann-fold domains"/>
    <property type="match status" value="1"/>
</dbReference>
<dbReference type="Gene3D" id="3.40.50.720">
    <property type="entry name" value="NAD(P)-binding Rossmann-like Domain"/>
    <property type="match status" value="1"/>
</dbReference>
<feature type="binding site" evidence="6">
    <location>
        <position position="223"/>
    </location>
    <ligand>
        <name>NAD(+)</name>
        <dbReference type="ChEBI" id="CHEBI:57540"/>
    </ligand>
</feature>
<dbReference type="Pfam" id="PF02812">
    <property type="entry name" value="ELFV_dehydrog_N"/>
    <property type="match status" value="1"/>
</dbReference>
<evidence type="ECO:0000259" key="9">
    <source>
        <dbReference type="SMART" id="SM00839"/>
    </source>
</evidence>
<reference evidence="10 12" key="1">
    <citation type="journal article" date="2016" name="Genome Announc.">
        <title>Draft Genome Sequence of Criibacterium bergeronii gen. nov., sp. nov., Strain CCRI-22567T, Isolated from a Vaginal Sample from a Woman with Bacterial Vaginosis.</title>
        <authorList>
            <person name="Maheux A.F."/>
            <person name="Berube E."/>
            <person name="Boudreau D.K."/>
            <person name="Raymond F."/>
            <person name="Corbeil J."/>
            <person name="Roy P.H."/>
            <person name="Boissinot M."/>
            <person name="Omar R.F."/>
        </authorList>
    </citation>
    <scope>NUCLEOTIDE SEQUENCE [LARGE SCALE GENOMIC DNA]</scope>
    <source>
        <strain evidence="10 12">CCRI-22567</strain>
    </source>
</reference>
<evidence type="ECO:0000256" key="4">
    <source>
        <dbReference type="PIRNR" id="PIRNR000185"/>
    </source>
</evidence>
<evidence type="ECO:0000256" key="2">
    <source>
        <dbReference type="ARBA" id="ARBA00012896"/>
    </source>
</evidence>
<feature type="binding site" evidence="6">
    <location>
        <position position="71"/>
    </location>
    <ligand>
        <name>substrate</name>
    </ligand>
</feature>
<keyword evidence="6" id="KW-0520">NAD</keyword>
<evidence type="ECO:0000256" key="3">
    <source>
        <dbReference type="ARBA" id="ARBA00023002"/>
    </source>
</evidence>
<dbReference type="PROSITE" id="PS00074">
    <property type="entry name" value="GLFV_DEHYDROGENASE"/>
    <property type="match status" value="1"/>
</dbReference>
<feature type="binding site" evidence="6">
    <location>
        <position position="192"/>
    </location>
    <ligand>
        <name>NAD(+)</name>
        <dbReference type="ChEBI" id="CHEBI:57540"/>
    </ligand>
</feature>
<evidence type="ECO:0000256" key="6">
    <source>
        <dbReference type="PIRSR" id="PIRSR000185-2"/>
    </source>
</evidence>
<dbReference type="RefSeq" id="WP_068912968.1">
    <property type="nucleotide sequence ID" value="NZ_MBEW02000019.1"/>
</dbReference>
<dbReference type="InterPro" id="IPR033922">
    <property type="entry name" value="NAD_bind_Glu_DH"/>
</dbReference>
<feature type="binding site" evidence="6">
    <location>
        <position position="357"/>
    </location>
    <ligand>
        <name>substrate</name>
    </ligand>
</feature>
<evidence type="ECO:0000256" key="1">
    <source>
        <dbReference type="ARBA" id="ARBA00006382"/>
    </source>
</evidence>
<dbReference type="Proteomes" id="UP000093352">
    <property type="component" value="Unassembled WGS sequence"/>
</dbReference>
<dbReference type="InterPro" id="IPR006095">
    <property type="entry name" value="Glu/Leu/Phe/Val/Trp_DH"/>
</dbReference>
<dbReference type="SMART" id="SM00839">
    <property type="entry name" value="ELFV_dehydrog"/>
    <property type="match status" value="1"/>
</dbReference>
<dbReference type="InterPro" id="IPR014362">
    <property type="entry name" value="Glu_DH"/>
</dbReference>
<dbReference type="PIRSF" id="PIRSF000185">
    <property type="entry name" value="Glu_DH"/>
    <property type="match status" value="1"/>
</dbReference>
<keyword evidence="12" id="KW-1185">Reference proteome</keyword>
<dbReference type="GO" id="GO:0004352">
    <property type="term" value="F:glutamate dehydrogenase (NAD+) activity"/>
    <property type="evidence" value="ECO:0007669"/>
    <property type="project" value="TreeGrafter"/>
</dbReference>
<dbReference type="STRING" id="1871336.BBG48_08715"/>